<protein>
    <submittedName>
        <fullName evidence="2">Uncharacterized protein</fullName>
    </submittedName>
</protein>
<accession>A0A0F9NAH5</accession>
<keyword evidence="1" id="KW-0472">Membrane</keyword>
<feature type="transmembrane region" description="Helical" evidence="1">
    <location>
        <begin position="62"/>
        <end position="85"/>
    </location>
</feature>
<proteinExistence type="predicted"/>
<organism evidence="2">
    <name type="scientific">marine sediment metagenome</name>
    <dbReference type="NCBI Taxonomy" id="412755"/>
    <lineage>
        <taxon>unclassified sequences</taxon>
        <taxon>metagenomes</taxon>
        <taxon>ecological metagenomes</taxon>
    </lineage>
</organism>
<gene>
    <name evidence="2" type="ORF">LCGC14_0990590</name>
</gene>
<dbReference type="AlphaFoldDB" id="A0A0F9NAH5"/>
<feature type="transmembrane region" description="Helical" evidence="1">
    <location>
        <begin position="7"/>
        <end position="28"/>
    </location>
</feature>
<dbReference type="EMBL" id="LAZR01003759">
    <property type="protein sequence ID" value="KKN14979.1"/>
    <property type="molecule type" value="Genomic_DNA"/>
</dbReference>
<keyword evidence="1" id="KW-1133">Transmembrane helix</keyword>
<reference evidence="2" key="1">
    <citation type="journal article" date="2015" name="Nature">
        <title>Complex archaea that bridge the gap between prokaryotes and eukaryotes.</title>
        <authorList>
            <person name="Spang A."/>
            <person name="Saw J.H."/>
            <person name="Jorgensen S.L."/>
            <person name="Zaremba-Niedzwiedzka K."/>
            <person name="Martijn J."/>
            <person name="Lind A.E."/>
            <person name="van Eijk R."/>
            <person name="Schleper C."/>
            <person name="Guy L."/>
            <person name="Ettema T.J."/>
        </authorList>
    </citation>
    <scope>NUCLEOTIDE SEQUENCE</scope>
</reference>
<evidence type="ECO:0000256" key="1">
    <source>
        <dbReference type="SAM" id="Phobius"/>
    </source>
</evidence>
<name>A0A0F9NAH5_9ZZZZ</name>
<evidence type="ECO:0000313" key="2">
    <source>
        <dbReference type="EMBL" id="KKN14979.1"/>
    </source>
</evidence>
<keyword evidence="1" id="KW-0812">Transmembrane</keyword>
<comment type="caution">
    <text evidence="2">The sequence shown here is derived from an EMBL/GenBank/DDBJ whole genome shotgun (WGS) entry which is preliminary data.</text>
</comment>
<sequence length="91" mass="9569">MNNKGQVGFGIVIAIFIFIIGFGVLNIIKPEVTTARGVDGLNCINATNITDGTKLTCLAVDLTIPIIVLGLFALFSGVVIARLIGLGVRRI</sequence>